<accession>A0A8S8XB01</accession>
<comment type="caution">
    <text evidence="2">The sequence shown here is derived from an EMBL/GenBank/DDBJ whole genome shotgun (WGS) entry which is preliminary data.</text>
</comment>
<feature type="compositionally biased region" description="Basic and acidic residues" evidence="1">
    <location>
        <begin position="22"/>
        <end position="32"/>
    </location>
</feature>
<evidence type="ECO:0000313" key="2">
    <source>
        <dbReference type="EMBL" id="GIL38485.1"/>
    </source>
</evidence>
<proteinExistence type="predicted"/>
<gene>
    <name evidence="2" type="ORF">TMPK1_07220</name>
</gene>
<dbReference type="EMBL" id="BOPV01000001">
    <property type="protein sequence ID" value="GIL38485.1"/>
    <property type="molecule type" value="Genomic_DNA"/>
</dbReference>
<dbReference type="AlphaFoldDB" id="A0A8S8XB01"/>
<keyword evidence="3" id="KW-1185">Reference proteome</keyword>
<dbReference type="Proteomes" id="UP000681075">
    <property type="component" value="Unassembled WGS sequence"/>
</dbReference>
<sequence>MLDKGLPNRNTGGMAKAQAAIAREKPREKTESDPLIVREGAASAERGAGRSSNPYRDHIARTAWFEGYDSWLDAVAAKRKRLSPFRA</sequence>
<evidence type="ECO:0000313" key="3">
    <source>
        <dbReference type="Proteomes" id="UP000681075"/>
    </source>
</evidence>
<reference evidence="2" key="1">
    <citation type="submission" date="2021-02" db="EMBL/GenBank/DDBJ databases">
        <title>Genome sequence of Rhodospirillales sp. strain TMPK1 isolated from soil.</title>
        <authorList>
            <person name="Nakai R."/>
            <person name="Kusada H."/>
            <person name="Tamaki H."/>
        </authorList>
    </citation>
    <scope>NUCLEOTIDE SEQUENCE</scope>
    <source>
        <strain evidence="2">TMPK1</strain>
    </source>
</reference>
<name>A0A8S8XB01_9PROT</name>
<feature type="region of interest" description="Disordered" evidence="1">
    <location>
        <begin position="1"/>
        <end position="56"/>
    </location>
</feature>
<organism evidence="2 3">
    <name type="scientific">Roseiterribacter gracilis</name>
    <dbReference type="NCBI Taxonomy" id="2812848"/>
    <lineage>
        <taxon>Bacteria</taxon>
        <taxon>Pseudomonadati</taxon>
        <taxon>Pseudomonadota</taxon>
        <taxon>Alphaproteobacteria</taxon>
        <taxon>Rhodospirillales</taxon>
        <taxon>Roseiterribacteraceae</taxon>
        <taxon>Roseiterribacter</taxon>
    </lineage>
</organism>
<feature type="compositionally biased region" description="Low complexity" evidence="1">
    <location>
        <begin position="38"/>
        <end position="52"/>
    </location>
</feature>
<protein>
    <submittedName>
        <fullName evidence="2">Uncharacterized protein</fullName>
    </submittedName>
</protein>
<evidence type="ECO:0000256" key="1">
    <source>
        <dbReference type="SAM" id="MobiDB-lite"/>
    </source>
</evidence>